<reference evidence="6" key="1">
    <citation type="submission" date="2025-08" db="UniProtKB">
        <authorList>
            <consortium name="RefSeq"/>
        </authorList>
    </citation>
    <scope>IDENTIFICATION</scope>
    <source>
        <tissue evidence="6">Entire body</tissue>
    </source>
</reference>
<dbReference type="SMART" id="SM00248">
    <property type="entry name" value="ANK"/>
    <property type="match status" value="10"/>
</dbReference>
<gene>
    <name evidence="6" type="primary">LOC108742645</name>
</gene>
<evidence type="ECO:0000256" key="4">
    <source>
        <dbReference type="SAM" id="MobiDB-lite"/>
    </source>
</evidence>
<dbReference type="Gene3D" id="1.25.40.20">
    <property type="entry name" value="Ankyrin repeat-containing domain"/>
    <property type="match status" value="4"/>
</dbReference>
<feature type="compositionally biased region" description="Low complexity" evidence="4">
    <location>
        <begin position="844"/>
        <end position="855"/>
    </location>
</feature>
<feature type="region of interest" description="Disordered" evidence="4">
    <location>
        <begin position="1245"/>
        <end position="1268"/>
    </location>
</feature>
<dbReference type="InterPro" id="IPR002110">
    <property type="entry name" value="Ankyrin_rpt"/>
</dbReference>
<dbReference type="GeneID" id="108742645"/>
<feature type="compositionally biased region" description="Basic and acidic residues" evidence="4">
    <location>
        <begin position="593"/>
        <end position="661"/>
    </location>
</feature>
<dbReference type="PRINTS" id="PR01415">
    <property type="entry name" value="ANKYRIN"/>
</dbReference>
<feature type="region of interest" description="Disordered" evidence="4">
    <location>
        <begin position="584"/>
        <end position="970"/>
    </location>
</feature>
<evidence type="ECO:0000313" key="5">
    <source>
        <dbReference type="Proteomes" id="UP000192223"/>
    </source>
</evidence>
<feature type="compositionally biased region" description="Basic and acidic residues" evidence="4">
    <location>
        <begin position="433"/>
        <end position="446"/>
    </location>
</feature>
<feature type="compositionally biased region" description="Polar residues" evidence="4">
    <location>
        <begin position="379"/>
        <end position="390"/>
    </location>
</feature>
<sequence length="1268" mass="142075">MAASDLVDKKDQEGFTPLHLAVIAGNLPLVTFLLANQADVNAVDNEKHTVVHWASVCGETAALRAVLEAGAPISTPDIHGGYPLHYAAQMCGDEKNSALGLEVLNTLLSQKNVDVSVEDNEKRQPLLWAASAGSSKAILALARVGASVEAVDKDGLSALHCAASRGHTDCIDTLLTLCGATTDFIDSNGCTALHYAVTLGHADATALLLTHGADPNRQDRKGRSPAHCGCAKGQFETVKLLANHNGNLWLKNIKGDYPLHDAASSGRRELVKWLLDTRPSQVNAKNNDGRTPLHLAALNDNADMCKILLDAGADINPVLKTTKNVFMTPLDCALQRGFRSTAKFLQLHGGVPATRMIGMKQRKSSSGVSLQIRDDITLCSNSSSETENQPSKNRRKKKNSFRRKLAYKYERMKSSVSDSEYEERRQTKTYSDNLKHDDNEANRENNDPFIQQNVDYQHLNKGHGSEIFIYANEVNINDNNSDVRIQQNGEIVVKHKEPMDTKIEEPELNPTRPKSSKVVEEQKIDLNVNTDNVNIEAHKESTDNLKTVSTTYKQEASKIVVSDEHSIMSNTSHEDDQHNQLIVEASIHSPPRTKLEKKSDDDDQISKETVDEIVKTEDVTSHTDDAKADQIEQPKDIKAEIPESSNREENVALENELRTSLDRSQSIPKPDEQEISESLEQEKMSIKEPIHTAAPVTRKLSQEEKSLGKEIEENHTETKSPGEIGNLQEQTSTTKIKTQEQEAEDLKKQISTINEVEHAVDKETRKSNLKNKQKRELTGKKKESHMDSKSYVREQTQEEPKETLRIDLKKHMKPKLQRSKSQVGNSKDISNSSEISEPEMRPRSSSASTSESISSVHQSFKVLDGTSIDDAYESQETRRKRSSRKKVPLDRGRSRSEEMKHTKIYFQDSENFMPKKTRIPMSVSHLKTLSKSERNLDRHSDVSGDSRVPSLPNIYDSENKSQRQSRSISNMSAPIFTSAYSDYDHESASEQEAALSSASKKKRFRKKSKIRGAKSAGSGYDSSNLIDSGFEPSPRSSRLPKWKNISNRSANMTSVTQSIQTNIRRYHLERKIFQHLLDLKRLQIRSGQHNEAVLVKRAIDAYHQSCVATVGAGRYLLNDYTFKSFEKFLYNSLRKIQRNGSEYLRGLPETPKNPLLCTQSTHRCDHAIHAYTGIPCAAYLPKMDHHTIPKIGFECKPQGFLPKINPRNAVTLELCHGSDKQIISLPAERLDQNKRYYVTFTVKGQDRKTKTKEDANQDDDGHQHSKSI</sequence>
<feature type="repeat" description="ANK" evidence="3">
    <location>
        <begin position="154"/>
        <end position="187"/>
    </location>
</feature>
<keyword evidence="2 3" id="KW-0040">ANK repeat</keyword>
<feature type="compositionally biased region" description="Basic and acidic residues" evidence="4">
    <location>
        <begin position="887"/>
        <end position="901"/>
    </location>
</feature>
<feature type="repeat" description="ANK" evidence="3">
    <location>
        <begin position="254"/>
        <end position="276"/>
    </location>
</feature>
<dbReference type="Pfam" id="PF12796">
    <property type="entry name" value="Ank_2"/>
    <property type="match status" value="3"/>
</dbReference>
<dbReference type="AlphaFoldDB" id="A0A1W4XM15"/>
<feature type="repeat" description="ANK" evidence="3">
    <location>
        <begin position="288"/>
        <end position="320"/>
    </location>
</feature>
<dbReference type="Proteomes" id="UP000192223">
    <property type="component" value="Unplaced"/>
</dbReference>
<dbReference type="InterPro" id="IPR036770">
    <property type="entry name" value="Ankyrin_rpt-contain_sf"/>
</dbReference>
<feature type="region of interest" description="Disordered" evidence="4">
    <location>
        <begin position="379"/>
        <end position="446"/>
    </location>
</feature>
<dbReference type="PANTHER" id="PTHR24161">
    <property type="entry name" value="ANK_REP_REGION DOMAIN-CONTAINING PROTEIN-RELATED"/>
    <property type="match status" value="1"/>
</dbReference>
<feature type="compositionally biased region" description="Polar residues" evidence="4">
    <location>
        <begin position="727"/>
        <end position="736"/>
    </location>
</feature>
<keyword evidence="1" id="KW-0677">Repeat</keyword>
<feature type="compositionally biased region" description="Basic and acidic residues" evidence="4">
    <location>
        <begin position="930"/>
        <end position="944"/>
    </location>
</feature>
<feature type="compositionally biased region" description="Polar residues" evidence="4">
    <location>
        <begin position="819"/>
        <end position="835"/>
    </location>
</feature>
<feature type="repeat" description="ANK" evidence="3">
    <location>
        <begin position="188"/>
        <end position="220"/>
    </location>
</feature>
<feature type="compositionally biased region" description="Basic and acidic residues" evidence="4">
    <location>
        <begin position="700"/>
        <end position="720"/>
    </location>
</feature>
<dbReference type="PROSITE" id="PS50297">
    <property type="entry name" value="ANK_REP_REGION"/>
    <property type="match status" value="5"/>
</dbReference>
<evidence type="ECO:0000256" key="2">
    <source>
        <dbReference type="ARBA" id="ARBA00023043"/>
    </source>
</evidence>
<accession>A0A1W4XM15</accession>
<dbReference type="KEGG" id="apln:108742645"/>
<feature type="compositionally biased region" description="Basic and acidic residues" evidence="4">
    <location>
        <begin position="680"/>
        <end position="690"/>
    </location>
</feature>
<feature type="compositionally biased region" description="Basic residues" evidence="4">
    <location>
        <begin position="392"/>
        <end position="406"/>
    </location>
</feature>
<evidence type="ECO:0000256" key="3">
    <source>
        <dbReference type="PROSITE-ProRule" id="PRU00023"/>
    </source>
</evidence>
<feature type="compositionally biased region" description="Basic and acidic residues" evidence="4">
    <location>
        <begin position="755"/>
        <end position="766"/>
    </location>
</feature>
<proteinExistence type="predicted"/>
<dbReference type="OrthoDB" id="10258888at2759"/>
<organism evidence="5 6">
    <name type="scientific">Agrilus planipennis</name>
    <name type="common">Emerald ash borer</name>
    <name type="synonym">Agrilus marcopoli</name>
    <dbReference type="NCBI Taxonomy" id="224129"/>
    <lineage>
        <taxon>Eukaryota</taxon>
        <taxon>Metazoa</taxon>
        <taxon>Ecdysozoa</taxon>
        <taxon>Arthropoda</taxon>
        <taxon>Hexapoda</taxon>
        <taxon>Insecta</taxon>
        <taxon>Pterygota</taxon>
        <taxon>Neoptera</taxon>
        <taxon>Endopterygota</taxon>
        <taxon>Coleoptera</taxon>
        <taxon>Polyphaga</taxon>
        <taxon>Elateriformia</taxon>
        <taxon>Buprestoidea</taxon>
        <taxon>Buprestidae</taxon>
        <taxon>Agrilinae</taxon>
        <taxon>Agrilus</taxon>
    </lineage>
</organism>
<dbReference type="PROSITE" id="PS50088">
    <property type="entry name" value="ANK_REPEAT"/>
    <property type="match status" value="5"/>
</dbReference>
<name>A0A1W4XM15_AGRPL</name>
<protein>
    <submittedName>
        <fullName evidence="6">Ankycorbin</fullName>
    </submittedName>
</protein>
<dbReference type="STRING" id="224129.A0A1W4XM15"/>
<dbReference type="SUPFAM" id="SSF48403">
    <property type="entry name" value="Ankyrin repeat"/>
    <property type="match status" value="1"/>
</dbReference>
<feature type="compositionally biased region" description="Basic and acidic residues" evidence="4">
    <location>
        <begin position="737"/>
        <end position="748"/>
    </location>
</feature>
<feature type="repeat" description="ANK" evidence="3">
    <location>
        <begin position="13"/>
        <end position="45"/>
    </location>
</feature>
<dbReference type="PANTHER" id="PTHR24161:SF124">
    <property type="entry name" value="TRANSIENT RECEPTOR POTENTIAL CHANNEL PYREXIA"/>
    <property type="match status" value="1"/>
</dbReference>
<feature type="region of interest" description="Disordered" evidence="4">
    <location>
        <begin position="991"/>
        <end position="1041"/>
    </location>
</feature>
<evidence type="ECO:0000256" key="1">
    <source>
        <dbReference type="ARBA" id="ARBA00022737"/>
    </source>
</evidence>
<dbReference type="InParanoid" id="A0A1W4XM15"/>
<feature type="compositionally biased region" description="Basic residues" evidence="4">
    <location>
        <begin position="999"/>
        <end position="1012"/>
    </location>
</feature>
<feature type="compositionally biased region" description="Basic and acidic residues" evidence="4">
    <location>
        <begin position="774"/>
        <end position="809"/>
    </location>
</feature>
<evidence type="ECO:0000313" key="6">
    <source>
        <dbReference type="RefSeq" id="XP_018333420.1"/>
    </source>
</evidence>
<dbReference type="RefSeq" id="XP_018333420.1">
    <property type="nucleotide sequence ID" value="XM_018477918.1"/>
</dbReference>
<keyword evidence="5" id="KW-1185">Reference proteome</keyword>